<dbReference type="SMART" id="SM00020">
    <property type="entry name" value="Tryp_SPc"/>
    <property type="match status" value="1"/>
</dbReference>
<dbReference type="PANTHER" id="PTHR24258">
    <property type="entry name" value="SERINE PROTEASE-RELATED"/>
    <property type="match status" value="1"/>
</dbReference>
<dbReference type="GO" id="GO:0006508">
    <property type="term" value="P:proteolysis"/>
    <property type="evidence" value="ECO:0007669"/>
    <property type="project" value="InterPro"/>
</dbReference>
<dbReference type="FunFam" id="2.40.10.10:FF:000028">
    <property type="entry name" value="Serine protease easter"/>
    <property type="match status" value="1"/>
</dbReference>
<dbReference type="EMBL" id="HABX01000045">
    <property type="protein sequence ID" value="CDK12489.1"/>
    <property type="molecule type" value="Transcribed_RNA"/>
</dbReference>
<evidence type="ECO:0000259" key="5">
    <source>
        <dbReference type="PROSITE" id="PS50240"/>
    </source>
</evidence>
<keyword evidence="3" id="KW-0325">Glycoprotein</keyword>
<evidence type="ECO:0000313" key="6">
    <source>
        <dbReference type="EMBL" id="CDK12489.1"/>
    </source>
</evidence>
<evidence type="ECO:0000256" key="4">
    <source>
        <dbReference type="ARBA" id="ARBA00024195"/>
    </source>
</evidence>
<keyword evidence="1" id="KW-0732">Signal</keyword>
<sequence length="181" mass="20435">CKNAITVPELPPAAGQCGVRNVDIVDSRIQNVEVQSYQAQFAEFPWMAILFYTNFTFKCGASLINDRWIVTGAHCVNGLKPTDLKVRLGEWKVDSYDEPGNYLDVDIEYIYSHDEFNSGNLHKDIALLQLYNAVPFQFHINVPGVYADVAYFLPWIEHIIYGTPLQASEPQTNGGQNYGKK</sequence>
<dbReference type="Pfam" id="PF00089">
    <property type="entry name" value="Trypsin"/>
    <property type="match status" value="1"/>
</dbReference>
<feature type="domain" description="Peptidase S1" evidence="5">
    <location>
        <begin position="24"/>
        <end position="144"/>
    </location>
</feature>
<evidence type="ECO:0000256" key="2">
    <source>
        <dbReference type="ARBA" id="ARBA00023157"/>
    </source>
</evidence>
<accession>W6MEX3</accession>
<evidence type="ECO:0000256" key="3">
    <source>
        <dbReference type="ARBA" id="ARBA00023180"/>
    </source>
</evidence>
<reference evidence="6" key="1">
    <citation type="submission" date="2013-06" db="EMBL/GenBank/DDBJ databases">
        <authorList>
            <person name="Groh K."/>
        </authorList>
    </citation>
    <scope>NUCLEOTIDE SEQUENCE</scope>
    <source>
        <tissue evidence="6">Antennules</tissue>
    </source>
</reference>
<dbReference type="PROSITE" id="PS50240">
    <property type="entry name" value="TRYPSIN_DOM"/>
    <property type="match status" value="1"/>
</dbReference>
<dbReference type="InterPro" id="IPR001314">
    <property type="entry name" value="Peptidase_S1A"/>
</dbReference>
<keyword evidence="2" id="KW-1015">Disulfide bond</keyword>
<dbReference type="Gene3D" id="2.40.10.10">
    <property type="entry name" value="Trypsin-like serine proteases"/>
    <property type="match status" value="1"/>
</dbReference>
<organism evidence="6">
    <name type="scientific">Pagurus bernhardus</name>
    <name type="common">Common hermit crab</name>
    <name type="synonym">Eupagurus bernhardus</name>
    <dbReference type="NCBI Taxonomy" id="174397"/>
    <lineage>
        <taxon>Eukaryota</taxon>
        <taxon>Metazoa</taxon>
        <taxon>Ecdysozoa</taxon>
        <taxon>Arthropoda</taxon>
        <taxon>Crustacea</taxon>
        <taxon>Multicrustacea</taxon>
        <taxon>Malacostraca</taxon>
        <taxon>Eumalacostraca</taxon>
        <taxon>Eucarida</taxon>
        <taxon>Decapoda</taxon>
        <taxon>Pleocyemata</taxon>
        <taxon>Anomura</taxon>
        <taxon>Paguroidea</taxon>
        <taxon>Paguridae</taxon>
        <taxon>Pagurus</taxon>
    </lineage>
</organism>
<comment type="similarity">
    <text evidence="4">Belongs to the peptidase S1 family. CLIP subfamily.</text>
</comment>
<proteinExistence type="inferred from homology"/>
<dbReference type="InterPro" id="IPR001254">
    <property type="entry name" value="Trypsin_dom"/>
</dbReference>
<dbReference type="InterPro" id="IPR043504">
    <property type="entry name" value="Peptidase_S1_PA_chymotrypsin"/>
</dbReference>
<dbReference type="PRINTS" id="PR00722">
    <property type="entry name" value="CHYMOTRYPSIN"/>
</dbReference>
<dbReference type="PANTHER" id="PTHR24258:SF116">
    <property type="entry name" value="FI16631P1-RELATED"/>
    <property type="match status" value="1"/>
</dbReference>
<evidence type="ECO:0000256" key="1">
    <source>
        <dbReference type="ARBA" id="ARBA00022729"/>
    </source>
</evidence>
<protein>
    <submittedName>
        <fullName evidence="6">Prophenoloxidase-activating-factor7 protein</fullName>
    </submittedName>
</protein>
<name>W6MEX3_PAGBR</name>
<dbReference type="InterPro" id="IPR009003">
    <property type="entry name" value="Peptidase_S1_PA"/>
</dbReference>
<dbReference type="SUPFAM" id="SSF50494">
    <property type="entry name" value="Trypsin-like serine proteases"/>
    <property type="match status" value="1"/>
</dbReference>
<dbReference type="GO" id="GO:0004252">
    <property type="term" value="F:serine-type endopeptidase activity"/>
    <property type="evidence" value="ECO:0007669"/>
    <property type="project" value="InterPro"/>
</dbReference>
<dbReference type="AlphaFoldDB" id="W6MEX3"/>
<reference evidence="6" key="2">
    <citation type="submission" date="2014-02" db="EMBL/GenBank/DDBJ databases">
        <title>The hermit crab's nose antennal transcriptomics.</title>
        <authorList>
            <person name="Groh K.C."/>
            <person name="Vogel H."/>
            <person name="Stensmyr M.C."/>
            <person name="Grosse-Wilde E."/>
            <person name="Hansson B.S."/>
        </authorList>
    </citation>
    <scope>NUCLEOTIDE SEQUENCE</scope>
    <source>
        <tissue evidence="6">Antennules</tissue>
    </source>
</reference>
<feature type="non-terminal residue" evidence="6">
    <location>
        <position position="1"/>
    </location>
</feature>